<protein>
    <recommendedName>
        <fullName evidence="2">Transposase putative helix-turn-helix domain-containing protein</fullName>
    </recommendedName>
</protein>
<name>A0A8T1GPZ1_9STRA</name>
<sequence>METPSRKRTTQESPPKKRKKRREKNELLRPRVWFKQEIASILWMPQKADLVAVRKPRRPRKKRQARLRRRKQRKRDKKRGKRHERRMLAFVRDRVPESQRVLKPPLTSWFDVDNLAQATLQHGWRTNPMLTHRYREIAEDLQALDIAEDETANSMIKIRLFPTREQKEKLDQMFAAQRAIYNKIVARSRKDRATRLTSRDEAKKMTMKAFGLKYRPISKLGTIGEYFRNKRGLKRHKEVQDKVRDYAYRDFMKATKSSIAGFFAALKRDEKATYPDIVSLRRPTRSKFP</sequence>
<dbReference type="AlphaFoldDB" id="A0A8T1GPZ1"/>
<proteinExistence type="predicted"/>
<evidence type="ECO:0000256" key="1">
    <source>
        <dbReference type="SAM" id="MobiDB-lite"/>
    </source>
</evidence>
<evidence type="ECO:0000313" key="5">
    <source>
        <dbReference type="Proteomes" id="UP000697107"/>
    </source>
</evidence>
<dbReference type="Pfam" id="PF12323">
    <property type="entry name" value="HTH_OrfB_IS605"/>
    <property type="match status" value="1"/>
</dbReference>
<gene>
    <name evidence="3" type="ORF">PC118_g606</name>
    <name evidence="4" type="ORF">PC129_g946</name>
</gene>
<feature type="domain" description="Transposase putative helix-turn-helix" evidence="2">
    <location>
        <begin position="156"/>
        <end position="191"/>
    </location>
</feature>
<evidence type="ECO:0000313" key="3">
    <source>
        <dbReference type="EMBL" id="KAG2999792.1"/>
    </source>
</evidence>
<feature type="compositionally biased region" description="Basic residues" evidence="1">
    <location>
        <begin position="54"/>
        <end position="85"/>
    </location>
</feature>
<accession>A0A8T1GPZ1</accession>
<dbReference type="Proteomes" id="UP000697107">
    <property type="component" value="Unassembled WGS sequence"/>
</dbReference>
<evidence type="ECO:0000313" key="4">
    <source>
        <dbReference type="EMBL" id="KAG3228487.1"/>
    </source>
</evidence>
<dbReference type="InterPro" id="IPR021027">
    <property type="entry name" value="Transposase_put_HTH"/>
</dbReference>
<organism evidence="3 5">
    <name type="scientific">Phytophthora cactorum</name>
    <dbReference type="NCBI Taxonomy" id="29920"/>
    <lineage>
        <taxon>Eukaryota</taxon>
        <taxon>Sar</taxon>
        <taxon>Stramenopiles</taxon>
        <taxon>Oomycota</taxon>
        <taxon>Peronosporomycetes</taxon>
        <taxon>Peronosporales</taxon>
        <taxon>Peronosporaceae</taxon>
        <taxon>Phytophthora</taxon>
    </lineage>
</organism>
<dbReference type="EMBL" id="RCMV01000014">
    <property type="protein sequence ID" value="KAG3228487.1"/>
    <property type="molecule type" value="Genomic_DNA"/>
</dbReference>
<evidence type="ECO:0000259" key="2">
    <source>
        <dbReference type="Pfam" id="PF12323"/>
    </source>
</evidence>
<feature type="region of interest" description="Disordered" evidence="1">
    <location>
        <begin position="52"/>
        <end position="85"/>
    </location>
</feature>
<feature type="region of interest" description="Disordered" evidence="1">
    <location>
        <begin position="1"/>
        <end position="26"/>
    </location>
</feature>
<dbReference type="EMBL" id="RCML01000006">
    <property type="protein sequence ID" value="KAG2999792.1"/>
    <property type="molecule type" value="Genomic_DNA"/>
</dbReference>
<dbReference type="VEuPathDB" id="FungiDB:PC110_g23318"/>
<comment type="caution">
    <text evidence="3">The sequence shown here is derived from an EMBL/GenBank/DDBJ whole genome shotgun (WGS) entry which is preliminary data.</text>
</comment>
<dbReference type="Proteomes" id="UP000760860">
    <property type="component" value="Unassembled WGS sequence"/>
</dbReference>
<reference evidence="3" key="1">
    <citation type="submission" date="2018-10" db="EMBL/GenBank/DDBJ databases">
        <title>Effector identification in a new, highly contiguous assembly of the strawberry crown rot pathogen Phytophthora cactorum.</title>
        <authorList>
            <person name="Armitage A.D."/>
            <person name="Nellist C.F."/>
            <person name="Bates H."/>
            <person name="Vickerstaff R.J."/>
            <person name="Harrison R.J."/>
        </authorList>
    </citation>
    <scope>NUCLEOTIDE SEQUENCE</scope>
    <source>
        <strain evidence="3">P415</strain>
        <strain evidence="4">P421</strain>
    </source>
</reference>